<proteinExistence type="predicted"/>
<feature type="compositionally biased region" description="Basic and acidic residues" evidence="1">
    <location>
        <begin position="15"/>
        <end position="30"/>
    </location>
</feature>
<sequence length="106" mass="11981">MKKFHKQTNNNNEQSAERVKSGTRPRPHDHLHQKRTQILTDIKGSFQSLDIGCNPRDTVDAHLLHPTSLYLLHTLAHYTNAVPEGGNTTLPKLFDGTNRFLLANNS</sequence>
<reference evidence="2" key="2">
    <citation type="submission" date="2025-09" db="UniProtKB">
        <authorList>
            <consortium name="Ensembl"/>
        </authorList>
    </citation>
    <scope>IDENTIFICATION</scope>
</reference>
<accession>A0A8B9BRZ1</accession>
<keyword evidence="3" id="KW-1185">Reference proteome</keyword>
<evidence type="ECO:0000313" key="3">
    <source>
        <dbReference type="Proteomes" id="UP000694426"/>
    </source>
</evidence>
<reference evidence="2" key="1">
    <citation type="submission" date="2025-08" db="UniProtKB">
        <authorList>
            <consortium name="Ensembl"/>
        </authorList>
    </citation>
    <scope>IDENTIFICATION</scope>
</reference>
<evidence type="ECO:0000313" key="2">
    <source>
        <dbReference type="Ensembl" id="ENSABRP00000008525.1"/>
    </source>
</evidence>
<organism evidence="2 3">
    <name type="scientific">Anser brachyrhynchus</name>
    <name type="common">Pink-footed goose</name>
    <dbReference type="NCBI Taxonomy" id="132585"/>
    <lineage>
        <taxon>Eukaryota</taxon>
        <taxon>Metazoa</taxon>
        <taxon>Chordata</taxon>
        <taxon>Craniata</taxon>
        <taxon>Vertebrata</taxon>
        <taxon>Euteleostomi</taxon>
        <taxon>Archelosauria</taxon>
        <taxon>Archosauria</taxon>
        <taxon>Dinosauria</taxon>
        <taxon>Saurischia</taxon>
        <taxon>Theropoda</taxon>
        <taxon>Coelurosauria</taxon>
        <taxon>Aves</taxon>
        <taxon>Neognathae</taxon>
        <taxon>Galloanserae</taxon>
        <taxon>Anseriformes</taxon>
        <taxon>Anatidae</taxon>
        <taxon>Anserinae</taxon>
        <taxon>Anser</taxon>
    </lineage>
</organism>
<dbReference type="Proteomes" id="UP000694426">
    <property type="component" value="Unplaced"/>
</dbReference>
<dbReference type="Ensembl" id="ENSABRT00000012153.1">
    <property type="protein sequence ID" value="ENSABRP00000008525.1"/>
    <property type="gene ID" value="ENSABRG00000007665.1"/>
</dbReference>
<evidence type="ECO:0000256" key="1">
    <source>
        <dbReference type="SAM" id="MobiDB-lite"/>
    </source>
</evidence>
<protein>
    <submittedName>
        <fullName evidence="2">Uncharacterized protein</fullName>
    </submittedName>
</protein>
<feature type="region of interest" description="Disordered" evidence="1">
    <location>
        <begin position="1"/>
        <end position="32"/>
    </location>
</feature>
<dbReference type="GeneTree" id="ENSGT00950000185801"/>
<dbReference type="AlphaFoldDB" id="A0A8B9BRZ1"/>
<name>A0A8B9BRZ1_9AVES</name>